<organism evidence="2 3">
    <name type="scientific">Rotaria magnacalcarata</name>
    <dbReference type="NCBI Taxonomy" id="392030"/>
    <lineage>
        <taxon>Eukaryota</taxon>
        <taxon>Metazoa</taxon>
        <taxon>Spiralia</taxon>
        <taxon>Gnathifera</taxon>
        <taxon>Rotifera</taxon>
        <taxon>Eurotatoria</taxon>
        <taxon>Bdelloidea</taxon>
        <taxon>Philodinida</taxon>
        <taxon>Philodinidae</taxon>
        <taxon>Rotaria</taxon>
    </lineage>
</organism>
<evidence type="ECO:0000313" key="2">
    <source>
        <dbReference type="EMBL" id="CAF5220101.1"/>
    </source>
</evidence>
<protein>
    <recommendedName>
        <fullName evidence="1">VWFA domain-containing protein</fullName>
    </recommendedName>
</protein>
<dbReference type="PROSITE" id="PS50234">
    <property type="entry name" value="VWFA"/>
    <property type="match status" value="1"/>
</dbReference>
<dbReference type="PANTHER" id="PTHR47763">
    <property type="entry name" value="ALPHA-PROTEIN KINASE VWKA"/>
    <property type="match status" value="1"/>
</dbReference>
<dbReference type="InterPro" id="IPR052969">
    <property type="entry name" value="Thr-specific_kinase-like"/>
</dbReference>
<dbReference type="Gene3D" id="3.40.50.410">
    <property type="entry name" value="von Willebrand factor, type A domain"/>
    <property type="match status" value="1"/>
</dbReference>
<dbReference type="PANTHER" id="PTHR47763:SF1">
    <property type="entry name" value="DUF659 DOMAIN-CONTAINING PROTEIN"/>
    <property type="match status" value="1"/>
</dbReference>
<feature type="domain" description="VWFA" evidence="1">
    <location>
        <begin position="19"/>
        <end position="98"/>
    </location>
</feature>
<reference evidence="2" key="1">
    <citation type="submission" date="2021-02" db="EMBL/GenBank/DDBJ databases">
        <authorList>
            <person name="Nowell W R."/>
        </authorList>
    </citation>
    <scope>NUCLEOTIDE SEQUENCE</scope>
</reference>
<evidence type="ECO:0000313" key="3">
    <source>
        <dbReference type="Proteomes" id="UP000676336"/>
    </source>
</evidence>
<dbReference type="AlphaFoldDB" id="A0A8S3JKG0"/>
<proteinExistence type="predicted"/>
<name>A0A8S3JKG0_9BILA</name>
<feature type="non-terminal residue" evidence="2">
    <location>
        <position position="1"/>
    </location>
</feature>
<dbReference type="InterPro" id="IPR036465">
    <property type="entry name" value="vWFA_dom_sf"/>
</dbReference>
<comment type="caution">
    <text evidence="2">The sequence shown here is derived from an EMBL/GenBank/DDBJ whole genome shotgun (WGS) entry which is preliminary data.</text>
</comment>
<sequence>MAEASSTITTASNLPTELDLAFIIDATGSMGSYIKSAQENMRNIIQDIIISEKCLLNVALILYRDHPPQENTFIIKVNNFTDDVEEAKANIDLASASG</sequence>
<dbReference type="GO" id="GO:0004674">
    <property type="term" value="F:protein serine/threonine kinase activity"/>
    <property type="evidence" value="ECO:0007669"/>
    <property type="project" value="TreeGrafter"/>
</dbReference>
<dbReference type="InterPro" id="IPR002035">
    <property type="entry name" value="VWF_A"/>
</dbReference>
<dbReference type="EMBL" id="CAJOBI010349276">
    <property type="protein sequence ID" value="CAF5220101.1"/>
    <property type="molecule type" value="Genomic_DNA"/>
</dbReference>
<accession>A0A8S3JKG0</accession>
<dbReference type="GO" id="GO:0005737">
    <property type="term" value="C:cytoplasm"/>
    <property type="evidence" value="ECO:0007669"/>
    <property type="project" value="TreeGrafter"/>
</dbReference>
<dbReference type="SUPFAM" id="SSF53300">
    <property type="entry name" value="vWA-like"/>
    <property type="match status" value="1"/>
</dbReference>
<gene>
    <name evidence="2" type="ORF">SMN809_LOCUS81734</name>
</gene>
<dbReference type="Proteomes" id="UP000676336">
    <property type="component" value="Unassembled WGS sequence"/>
</dbReference>
<evidence type="ECO:0000259" key="1">
    <source>
        <dbReference type="PROSITE" id="PS50234"/>
    </source>
</evidence>